<evidence type="ECO:0000256" key="4">
    <source>
        <dbReference type="ARBA" id="ARBA00023136"/>
    </source>
</evidence>
<dbReference type="PANTHER" id="PTHR10250">
    <property type="entry name" value="MICROSOMAL GLUTATHIONE S-TRANSFERASE"/>
    <property type="match status" value="1"/>
</dbReference>
<feature type="transmembrane region" description="Helical" evidence="5">
    <location>
        <begin position="135"/>
        <end position="153"/>
    </location>
</feature>
<evidence type="ECO:0000256" key="2">
    <source>
        <dbReference type="ARBA" id="ARBA00022692"/>
    </source>
</evidence>
<dbReference type="GO" id="GO:0005783">
    <property type="term" value="C:endoplasmic reticulum"/>
    <property type="evidence" value="ECO:0007669"/>
    <property type="project" value="TreeGrafter"/>
</dbReference>
<dbReference type="GO" id="GO:0006691">
    <property type="term" value="P:leukotriene metabolic process"/>
    <property type="evidence" value="ECO:0007669"/>
    <property type="project" value="UniProtKB-ARBA"/>
</dbReference>
<dbReference type="EMBL" id="BEYU01000039">
    <property type="protein sequence ID" value="GBG28099.1"/>
    <property type="molecule type" value="Genomic_DNA"/>
</dbReference>
<dbReference type="Gene3D" id="1.20.120.550">
    <property type="entry name" value="Membrane associated eicosanoid/glutathione metabolism-like domain"/>
    <property type="match status" value="1"/>
</dbReference>
<evidence type="ECO:0000256" key="1">
    <source>
        <dbReference type="ARBA" id="ARBA00004141"/>
    </source>
</evidence>
<comment type="subcellular location">
    <subcellularLocation>
        <location evidence="1">Membrane</location>
        <topology evidence="1">Multi-pass membrane protein</topology>
    </subcellularLocation>
</comment>
<dbReference type="PANTHER" id="PTHR10250:SF26">
    <property type="entry name" value="GLUTATHIONE S-TRANSFERASE 3, MITOCHONDRIAL"/>
    <property type="match status" value="1"/>
</dbReference>
<gene>
    <name evidence="6" type="ORF">FCC1311_043222</name>
</gene>
<keyword evidence="3 5" id="KW-1133">Transmembrane helix</keyword>
<dbReference type="InterPro" id="IPR050997">
    <property type="entry name" value="MAPEG"/>
</dbReference>
<evidence type="ECO:0000313" key="6">
    <source>
        <dbReference type="EMBL" id="GBG28099.1"/>
    </source>
</evidence>
<keyword evidence="4 5" id="KW-0472">Membrane</keyword>
<accession>A0A2R5GCN3</accession>
<dbReference type="GO" id="GO:0004364">
    <property type="term" value="F:glutathione transferase activity"/>
    <property type="evidence" value="ECO:0007669"/>
    <property type="project" value="TreeGrafter"/>
</dbReference>
<dbReference type="InterPro" id="IPR023352">
    <property type="entry name" value="MAPEG-like_dom_sf"/>
</dbReference>
<comment type="caution">
    <text evidence="6">The sequence shown here is derived from an EMBL/GenBank/DDBJ whole genome shotgun (WGS) entry which is preliminary data.</text>
</comment>
<reference evidence="6 7" key="1">
    <citation type="submission" date="2017-12" db="EMBL/GenBank/DDBJ databases">
        <title>Sequencing, de novo assembly and annotation of complete genome of a new Thraustochytrid species, strain FCC1311.</title>
        <authorList>
            <person name="Sedici K."/>
            <person name="Godart F."/>
            <person name="Aiese Cigliano R."/>
            <person name="Sanseverino W."/>
            <person name="Barakat M."/>
            <person name="Ortet P."/>
            <person name="Marechal E."/>
            <person name="Cagnac O."/>
            <person name="Amato A."/>
        </authorList>
    </citation>
    <scope>NUCLEOTIDE SEQUENCE [LARGE SCALE GENOMIC DNA]</scope>
</reference>
<evidence type="ECO:0000256" key="5">
    <source>
        <dbReference type="SAM" id="Phobius"/>
    </source>
</evidence>
<dbReference type="InParanoid" id="A0A2R5GCN3"/>
<dbReference type="AlphaFoldDB" id="A0A2R5GCN3"/>
<dbReference type="SUPFAM" id="SSF161084">
    <property type="entry name" value="MAPEG domain-like"/>
    <property type="match status" value="1"/>
</dbReference>
<dbReference type="Proteomes" id="UP000241890">
    <property type="component" value="Unassembled WGS sequence"/>
</dbReference>
<feature type="transmembrane region" description="Helical" evidence="5">
    <location>
        <begin position="86"/>
        <end position="115"/>
    </location>
</feature>
<name>A0A2R5GCN3_9STRA</name>
<proteinExistence type="predicted"/>
<dbReference type="OrthoDB" id="410651at2759"/>
<organism evidence="6 7">
    <name type="scientific">Hondaea fermentalgiana</name>
    <dbReference type="NCBI Taxonomy" id="2315210"/>
    <lineage>
        <taxon>Eukaryota</taxon>
        <taxon>Sar</taxon>
        <taxon>Stramenopiles</taxon>
        <taxon>Bigyra</taxon>
        <taxon>Labyrinthulomycetes</taxon>
        <taxon>Thraustochytrida</taxon>
        <taxon>Thraustochytriidae</taxon>
        <taxon>Hondaea</taxon>
    </lineage>
</organism>
<dbReference type="Pfam" id="PF01124">
    <property type="entry name" value="MAPEG"/>
    <property type="match status" value="1"/>
</dbReference>
<dbReference type="GO" id="GO:0004602">
    <property type="term" value="F:glutathione peroxidase activity"/>
    <property type="evidence" value="ECO:0007669"/>
    <property type="project" value="TreeGrafter"/>
</dbReference>
<sequence>MATVLDLFPANFGLVPLALIASTLTVASQGGKVMEAREQYKVPYPEMYATVIEVDGKEYTNAKDAKSAKLFNCAQRAHQNALETHYYYLVLTLTGGLAAPVVAAGSLVVASVGFLQYARQYRSAGPENRNNKLALCKYIGVLGLLGSNLYLAYELFSR</sequence>
<dbReference type="InterPro" id="IPR001129">
    <property type="entry name" value="Membr-assoc_MAPEG"/>
</dbReference>
<dbReference type="GO" id="GO:0016020">
    <property type="term" value="C:membrane"/>
    <property type="evidence" value="ECO:0007669"/>
    <property type="project" value="UniProtKB-SubCell"/>
</dbReference>
<keyword evidence="2 5" id="KW-0812">Transmembrane</keyword>
<keyword evidence="6" id="KW-0808">Transferase</keyword>
<protein>
    <submittedName>
        <fullName evidence="6">Microsomal glutathione S-transferase 3</fullName>
    </submittedName>
</protein>
<keyword evidence="7" id="KW-1185">Reference proteome</keyword>
<dbReference type="GO" id="GO:0005635">
    <property type="term" value="C:nuclear envelope"/>
    <property type="evidence" value="ECO:0007669"/>
    <property type="project" value="TreeGrafter"/>
</dbReference>
<evidence type="ECO:0000313" key="7">
    <source>
        <dbReference type="Proteomes" id="UP000241890"/>
    </source>
</evidence>
<evidence type="ECO:0000256" key="3">
    <source>
        <dbReference type="ARBA" id="ARBA00022989"/>
    </source>
</evidence>